<organism evidence="2 3">
    <name type="scientific">Urochloa decumbens</name>
    <dbReference type="NCBI Taxonomy" id="240449"/>
    <lineage>
        <taxon>Eukaryota</taxon>
        <taxon>Viridiplantae</taxon>
        <taxon>Streptophyta</taxon>
        <taxon>Embryophyta</taxon>
        <taxon>Tracheophyta</taxon>
        <taxon>Spermatophyta</taxon>
        <taxon>Magnoliopsida</taxon>
        <taxon>Liliopsida</taxon>
        <taxon>Poales</taxon>
        <taxon>Poaceae</taxon>
        <taxon>PACMAD clade</taxon>
        <taxon>Panicoideae</taxon>
        <taxon>Panicodae</taxon>
        <taxon>Paniceae</taxon>
        <taxon>Melinidinae</taxon>
        <taxon>Urochloa</taxon>
    </lineage>
</organism>
<feature type="transmembrane region" description="Helical" evidence="1">
    <location>
        <begin position="64"/>
        <end position="88"/>
    </location>
</feature>
<keyword evidence="1" id="KW-0812">Transmembrane</keyword>
<dbReference type="EMBL" id="CAXIPR030003079">
    <property type="protein sequence ID" value="CAM0150431.1"/>
    <property type="molecule type" value="Genomic_DNA"/>
</dbReference>
<keyword evidence="3" id="KW-1185">Reference proteome</keyword>
<proteinExistence type="predicted"/>
<evidence type="ECO:0000313" key="3">
    <source>
        <dbReference type="Proteomes" id="UP001497457"/>
    </source>
</evidence>
<dbReference type="PANTHER" id="PTHR31325">
    <property type="entry name" value="OS01G0798800 PROTEIN-RELATED"/>
    <property type="match status" value="1"/>
</dbReference>
<sequence length="381" mass="41613">MILVGIGSYGQRYRHHPFTRFIFLGATTLFLPIISSVISTVGSFPEYVITSPNYNVEFIEDQSAELSALVAICNAFTHSFSIIVWAFLVQIVMINTSTIVSVDDRKGQSKAPPPLTSCFFRGSGPFTLASVSSGSRIKVPAAVKVCIINALRSSFNGGLSNGLASLRQSQVGDSFLWACNGKGTSDIRLIWHIATCITEVKHPYRHNQEQDSAPVSNSDHKVAATHLSRYCAYLVSWCPELLPDNIAWSKSLYEAVKKDARRALASHHAAIGSSMPKDECKKLIELLSENSKHEVLKNGVKLGKQLVETIDDEETAWKLLADFWSEMILYVTPSDNLKGHKEAIARGGELITLLWAMLFHAGIVSRPGEEDGAASTSAGAV</sequence>
<keyword evidence="1" id="KW-1133">Transmembrane helix</keyword>
<accession>A0ABC9HAA4</accession>
<dbReference type="Pfam" id="PF04578">
    <property type="entry name" value="DUF594"/>
    <property type="match status" value="1"/>
</dbReference>
<dbReference type="AlphaFoldDB" id="A0ABC9HAA4"/>
<keyword evidence="1" id="KW-0472">Membrane</keyword>
<feature type="transmembrane region" description="Helical" evidence="1">
    <location>
        <begin position="21"/>
        <end position="44"/>
    </location>
</feature>
<evidence type="ECO:0000256" key="1">
    <source>
        <dbReference type="SAM" id="Phobius"/>
    </source>
</evidence>
<dbReference type="InterPro" id="IPR007658">
    <property type="entry name" value="DUF594"/>
</dbReference>
<evidence type="ECO:0008006" key="4">
    <source>
        <dbReference type="Google" id="ProtNLM"/>
    </source>
</evidence>
<dbReference type="Proteomes" id="UP001497457">
    <property type="component" value="Unassembled WGS sequence"/>
</dbReference>
<gene>
    <name evidence="2" type="ORF">URODEC1_LOCUS123510</name>
</gene>
<evidence type="ECO:0000313" key="2">
    <source>
        <dbReference type="EMBL" id="CAM0150431.1"/>
    </source>
</evidence>
<protein>
    <recommendedName>
        <fullName evidence="4">DUF4220 domain-containing protein</fullName>
    </recommendedName>
</protein>
<comment type="caution">
    <text evidence="2">The sequence shown here is derived from an EMBL/GenBank/DDBJ whole genome shotgun (WGS) entry which is preliminary data.</text>
</comment>
<reference evidence="2 3" key="1">
    <citation type="submission" date="2024-10" db="EMBL/GenBank/DDBJ databases">
        <authorList>
            <person name="Ryan C."/>
        </authorList>
    </citation>
    <scope>NUCLEOTIDE SEQUENCE [LARGE SCALE GENOMIC DNA]</scope>
</reference>
<name>A0ABC9HAA4_9POAL</name>